<evidence type="ECO:0000313" key="2">
    <source>
        <dbReference type="Proteomes" id="UP000054516"/>
    </source>
</evidence>
<protein>
    <submittedName>
        <fullName evidence="1">Uncharacterized protein</fullName>
    </submittedName>
</protein>
<dbReference type="EMBL" id="DF977451">
    <property type="protein sequence ID" value="GAP83980.2"/>
    <property type="molecule type" value="Genomic_DNA"/>
</dbReference>
<keyword evidence="2" id="KW-1185">Reference proteome</keyword>
<evidence type="ECO:0000313" key="1">
    <source>
        <dbReference type="EMBL" id="GAP83980.2"/>
    </source>
</evidence>
<accession>A0A1S7UL08</accession>
<name>A0A1S7UL08_ROSNE</name>
<dbReference type="Proteomes" id="UP000054516">
    <property type="component" value="Unassembled WGS sequence"/>
</dbReference>
<proteinExistence type="predicted"/>
<dbReference type="AlphaFoldDB" id="A0A1S7UL08"/>
<sequence>MTPDELKAADTETRDLLEHLAEVVRLSCDRNYEHTEVDTLWACIIWRDSPPTIPHGPARIFHSPNITRSHLELMSRRNCGDYIQAEFLTFHDDEGLRRGRMLKALSKLSRKASPHTNRLSR</sequence>
<gene>
    <name evidence="1" type="ORF">SAMD00023353_0602510</name>
</gene>
<reference evidence="1" key="1">
    <citation type="submission" date="2016-03" db="EMBL/GenBank/DDBJ databases">
        <title>Draft genome sequence of Rosellinia necatrix.</title>
        <authorList>
            <person name="Kanematsu S."/>
        </authorList>
    </citation>
    <scope>NUCLEOTIDE SEQUENCE [LARGE SCALE GENOMIC DNA]</scope>
    <source>
        <strain evidence="1">W97</strain>
    </source>
</reference>
<organism evidence="1">
    <name type="scientific">Rosellinia necatrix</name>
    <name type="common">White root-rot fungus</name>
    <dbReference type="NCBI Taxonomy" id="77044"/>
    <lineage>
        <taxon>Eukaryota</taxon>
        <taxon>Fungi</taxon>
        <taxon>Dikarya</taxon>
        <taxon>Ascomycota</taxon>
        <taxon>Pezizomycotina</taxon>
        <taxon>Sordariomycetes</taxon>
        <taxon>Xylariomycetidae</taxon>
        <taxon>Xylariales</taxon>
        <taxon>Xylariaceae</taxon>
        <taxon>Rosellinia</taxon>
    </lineage>
</organism>
<dbReference type="OrthoDB" id="4774662at2759"/>